<evidence type="ECO:0000313" key="1">
    <source>
        <dbReference type="EMBL" id="EPQ55209.1"/>
    </source>
</evidence>
<evidence type="ECO:0008006" key="3">
    <source>
        <dbReference type="Google" id="ProtNLM"/>
    </source>
</evidence>
<dbReference type="InterPro" id="IPR032675">
    <property type="entry name" value="LRR_dom_sf"/>
</dbReference>
<keyword evidence="2" id="KW-1185">Reference proteome</keyword>
<dbReference type="OrthoDB" id="2635672at2759"/>
<dbReference type="AlphaFoldDB" id="S7RQM6"/>
<gene>
    <name evidence="1" type="ORF">GLOTRDRAFT_129498</name>
</gene>
<sequence>MSAVALPTLQLRRGDVCTELLTGSRVSVGRQMLEFLFLHATLPQAKHLHRVADFISGIAGVYTIEAHFSLVRGPLTSLDTSTANTVHNLAAFLNSIAQTSCINLLLKEDDMPHFLPYSFGSGNSQAPLPLAPVTTLRELFIKMPVMFTFAFRDWIVDSINASPLVALTVSAEGLGSETWNEVLTQLHPQHLRKLTLSLPEISYKDLCAFLSRLPTLTVLALRDSPASFVRGGALSQSGISLTSLRRLSCPPRALANLLGSTLEFPALSSITIHPESRQDGCSLKRWTAALRALGRRQFRHELELTLILGKRNHSFPEKGESDAIGLVRGVLEIILDLTFSPSLRDIVPHYLQAWLSPFSIPDVDNILLKGHGTRSSQLSDYMETTFPSAVVIFA</sequence>
<dbReference type="GeneID" id="19301953"/>
<evidence type="ECO:0000313" key="2">
    <source>
        <dbReference type="Proteomes" id="UP000030669"/>
    </source>
</evidence>
<dbReference type="KEGG" id="gtr:GLOTRDRAFT_129498"/>
<dbReference type="SUPFAM" id="SSF52047">
    <property type="entry name" value="RNI-like"/>
    <property type="match status" value="1"/>
</dbReference>
<organism evidence="1 2">
    <name type="scientific">Gloeophyllum trabeum (strain ATCC 11539 / FP-39264 / Madison 617)</name>
    <name type="common">Brown rot fungus</name>
    <dbReference type="NCBI Taxonomy" id="670483"/>
    <lineage>
        <taxon>Eukaryota</taxon>
        <taxon>Fungi</taxon>
        <taxon>Dikarya</taxon>
        <taxon>Basidiomycota</taxon>
        <taxon>Agaricomycotina</taxon>
        <taxon>Agaricomycetes</taxon>
        <taxon>Gloeophyllales</taxon>
        <taxon>Gloeophyllaceae</taxon>
        <taxon>Gloeophyllum</taxon>
    </lineage>
</organism>
<reference evidence="1 2" key="1">
    <citation type="journal article" date="2012" name="Science">
        <title>The Paleozoic origin of enzymatic lignin decomposition reconstructed from 31 fungal genomes.</title>
        <authorList>
            <person name="Floudas D."/>
            <person name="Binder M."/>
            <person name="Riley R."/>
            <person name="Barry K."/>
            <person name="Blanchette R.A."/>
            <person name="Henrissat B."/>
            <person name="Martinez A.T."/>
            <person name="Otillar R."/>
            <person name="Spatafora J.W."/>
            <person name="Yadav J.S."/>
            <person name="Aerts A."/>
            <person name="Benoit I."/>
            <person name="Boyd A."/>
            <person name="Carlson A."/>
            <person name="Copeland A."/>
            <person name="Coutinho P.M."/>
            <person name="de Vries R.P."/>
            <person name="Ferreira P."/>
            <person name="Findley K."/>
            <person name="Foster B."/>
            <person name="Gaskell J."/>
            <person name="Glotzer D."/>
            <person name="Gorecki P."/>
            <person name="Heitman J."/>
            <person name="Hesse C."/>
            <person name="Hori C."/>
            <person name="Igarashi K."/>
            <person name="Jurgens J.A."/>
            <person name="Kallen N."/>
            <person name="Kersten P."/>
            <person name="Kohler A."/>
            <person name="Kuees U."/>
            <person name="Kumar T.K.A."/>
            <person name="Kuo A."/>
            <person name="LaButti K."/>
            <person name="Larrondo L.F."/>
            <person name="Lindquist E."/>
            <person name="Ling A."/>
            <person name="Lombard V."/>
            <person name="Lucas S."/>
            <person name="Lundell T."/>
            <person name="Martin R."/>
            <person name="McLaughlin D.J."/>
            <person name="Morgenstern I."/>
            <person name="Morin E."/>
            <person name="Murat C."/>
            <person name="Nagy L.G."/>
            <person name="Nolan M."/>
            <person name="Ohm R.A."/>
            <person name="Patyshakuliyeva A."/>
            <person name="Rokas A."/>
            <person name="Ruiz-Duenas F.J."/>
            <person name="Sabat G."/>
            <person name="Salamov A."/>
            <person name="Samejima M."/>
            <person name="Schmutz J."/>
            <person name="Slot J.C."/>
            <person name="St John F."/>
            <person name="Stenlid J."/>
            <person name="Sun H."/>
            <person name="Sun S."/>
            <person name="Syed K."/>
            <person name="Tsang A."/>
            <person name="Wiebenga A."/>
            <person name="Young D."/>
            <person name="Pisabarro A."/>
            <person name="Eastwood D.C."/>
            <person name="Martin F."/>
            <person name="Cullen D."/>
            <person name="Grigoriev I.V."/>
            <person name="Hibbett D.S."/>
        </authorList>
    </citation>
    <scope>NUCLEOTIDE SEQUENCE [LARGE SCALE GENOMIC DNA]</scope>
    <source>
        <strain evidence="1 2">ATCC 11539</strain>
    </source>
</reference>
<protein>
    <recommendedName>
        <fullName evidence="3">F-box domain-containing protein</fullName>
    </recommendedName>
</protein>
<dbReference type="HOGENOM" id="CLU_700302_0_0_1"/>
<name>S7RQM6_GLOTA</name>
<dbReference type="Proteomes" id="UP000030669">
    <property type="component" value="Unassembled WGS sequence"/>
</dbReference>
<dbReference type="EMBL" id="KB469302">
    <property type="protein sequence ID" value="EPQ55209.1"/>
    <property type="molecule type" value="Genomic_DNA"/>
</dbReference>
<dbReference type="Gene3D" id="3.80.10.10">
    <property type="entry name" value="Ribonuclease Inhibitor"/>
    <property type="match status" value="1"/>
</dbReference>
<dbReference type="RefSeq" id="XP_007866365.1">
    <property type="nucleotide sequence ID" value="XM_007868174.1"/>
</dbReference>
<accession>S7RQM6</accession>
<proteinExistence type="predicted"/>